<dbReference type="PANTHER" id="PTHR11080:SF2">
    <property type="entry name" value="LD05707P"/>
    <property type="match status" value="1"/>
</dbReference>
<dbReference type="GO" id="GO:0008936">
    <property type="term" value="F:nicotinamidase activity"/>
    <property type="evidence" value="ECO:0007669"/>
    <property type="project" value="UniProtKB-EC"/>
</dbReference>
<gene>
    <name evidence="9" type="ORF">N7509_008779</name>
</gene>
<keyword evidence="10" id="KW-1185">Reference proteome</keyword>
<dbReference type="InterPro" id="IPR036380">
    <property type="entry name" value="Isochorismatase-like_sf"/>
</dbReference>
<keyword evidence="3" id="KW-0479">Metal-binding</keyword>
<dbReference type="GeneID" id="81372396"/>
<dbReference type="PANTHER" id="PTHR11080">
    <property type="entry name" value="PYRAZINAMIDASE/NICOTINAMIDASE"/>
    <property type="match status" value="1"/>
</dbReference>
<evidence type="ECO:0000313" key="9">
    <source>
        <dbReference type="EMBL" id="KAJ5386238.1"/>
    </source>
</evidence>
<dbReference type="OrthoDB" id="3341310at2759"/>
<evidence type="ECO:0000256" key="1">
    <source>
        <dbReference type="ARBA" id="ARBA00006336"/>
    </source>
</evidence>
<evidence type="ECO:0000256" key="6">
    <source>
        <dbReference type="ARBA" id="ARBA00039017"/>
    </source>
</evidence>
<dbReference type="AlphaFoldDB" id="A0A9X0B304"/>
<dbReference type="InterPro" id="IPR052347">
    <property type="entry name" value="Isochorismatase_Nicotinamidase"/>
</dbReference>
<name>A0A9X0B304_9EURO</name>
<comment type="pathway">
    <text evidence="5">Cofactor biosynthesis; nicotinate biosynthesis; nicotinate from nicotinamide: step 1/1.</text>
</comment>
<evidence type="ECO:0000256" key="5">
    <source>
        <dbReference type="ARBA" id="ARBA00037900"/>
    </source>
</evidence>
<dbReference type="Gene3D" id="3.40.50.850">
    <property type="entry name" value="Isochorismatase-like"/>
    <property type="match status" value="1"/>
</dbReference>
<organism evidence="9 10">
    <name type="scientific">Penicillium cosmopolitanum</name>
    <dbReference type="NCBI Taxonomy" id="1131564"/>
    <lineage>
        <taxon>Eukaryota</taxon>
        <taxon>Fungi</taxon>
        <taxon>Dikarya</taxon>
        <taxon>Ascomycota</taxon>
        <taxon>Pezizomycotina</taxon>
        <taxon>Eurotiomycetes</taxon>
        <taxon>Eurotiomycetidae</taxon>
        <taxon>Eurotiales</taxon>
        <taxon>Aspergillaceae</taxon>
        <taxon>Penicillium</taxon>
    </lineage>
</organism>
<evidence type="ECO:0000256" key="2">
    <source>
        <dbReference type="ARBA" id="ARBA00022642"/>
    </source>
</evidence>
<proteinExistence type="inferred from homology"/>
<evidence type="ECO:0000313" key="10">
    <source>
        <dbReference type="Proteomes" id="UP001147747"/>
    </source>
</evidence>
<dbReference type="EC" id="3.5.1.19" evidence="6"/>
<keyword evidence="4" id="KW-0378">Hydrolase</keyword>
<dbReference type="RefSeq" id="XP_056484036.1">
    <property type="nucleotide sequence ID" value="XM_056633416.1"/>
</dbReference>
<protein>
    <recommendedName>
        <fullName evidence="6">nicotinamidase</fullName>
        <ecNumber evidence="6">3.5.1.19</ecNumber>
    </recommendedName>
    <alternativeName>
        <fullName evidence="7">Nicotinamide deamidase</fullName>
    </alternativeName>
</protein>
<dbReference type="Pfam" id="PF00857">
    <property type="entry name" value="Isochorismatase"/>
    <property type="match status" value="1"/>
</dbReference>
<accession>A0A9X0B304</accession>
<dbReference type="SUPFAM" id="SSF52499">
    <property type="entry name" value="Isochorismatase-like hydrolases"/>
    <property type="match status" value="1"/>
</dbReference>
<evidence type="ECO:0000256" key="4">
    <source>
        <dbReference type="ARBA" id="ARBA00022801"/>
    </source>
</evidence>
<evidence type="ECO:0000256" key="3">
    <source>
        <dbReference type="ARBA" id="ARBA00022723"/>
    </source>
</evidence>
<dbReference type="GO" id="GO:0019363">
    <property type="term" value="P:pyridine nucleotide biosynthetic process"/>
    <property type="evidence" value="ECO:0007669"/>
    <property type="project" value="UniProtKB-KW"/>
</dbReference>
<dbReference type="InterPro" id="IPR000868">
    <property type="entry name" value="Isochorismatase-like_dom"/>
</dbReference>
<dbReference type="GO" id="GO:0046872">
    <property type="term" value="F:metal ion binding"/>
    <property type="evidence" value="ECO:0007669"/>
    <property type="project" value="UniProtKB-KW"/>
</dbReference>
<feature type="domain" description="Isochorismatase-like" evidence="8">
    <location>
        <begin position="28"/>
        <end position="248"/>
    </location>
</feature>
<dbReference type="CDD" id="cd01011">
    <property type="entry name" value="nicotinamidase"/>
    <property type="match status" value="1"/>
</dbReference>
<dbReference type="EMBL" id="JAPZBU010000009">
    <property type="protein sequence ID" value="KAJ5386238.1"/>
    <property type="molecule type" value="Genomic_DNA"/>
</dbReference>
<reference evidence="9" key="2">
    <citation type="journal article" date="2023" name="IMA Fungus">
        <title>Comparative genomic study of the Penicillium genus elucidates a diverse pangenome and 15 lateral gene transfer events.</title>
        <authorList>
            <person name="Petersen C."/>
            <person name="Sorensen T."/>
            <person name="Nielsen M.R."/>
            <person name="Sondergaard T.E."/>
            <person name="Sorensen J.L."/>
            <person name="Fitzpatrick D.A."/>
            <person name="Frisvad J.C."/>
            <person name="Nielsen K.L."/>
        </authorList>
    </citation>
    <scope>NUCLEOTIDE SEQUENCE</scope>
    <source>
        <strain evidence="9">IBT 29677</strain>
    </source>
</reference>
<dbReference type="Proteomes" id="UP001147747">
    <property type="component" value="Unassembled WGS sequence"/>
</dbReference>
<reference evidence="9" key="1">
    <citation type="submission" date="2022-12" db="EMBL/GenBank/DDBJ databases">
        <authorList>
            <person name="Petersen C."/>
        </authorList>
    </citation>
    <scope>NUCLEOTIDE SEQUENCE</scope>
    <source>
        <strain evidence="9">IBT 29677</strain>
    </source>
</reference>
<evidence type="ECO:0000259" key="8">
    <source>
        <dbReference type="Pfam" id="PF00857"/>
    </source>
</evidence>
<sequence length="258" mass="27433">MPSDSKPGAAAAAADDSIRAENRPFVPALIVVDMQEDFCPPNGSLAVQDGRTIAPLINDLLAKPGFVTRVATLDWHPANHISFAANHPAPNNKPFVSLIEMKNPAPGKSTETKPQRLWPIHCMADSHGAALIPEIESNRVDLLVHKGQNSQVEMYSAFADAFGNHGLKGAGGSVDVDLAFELRTKAVTDVFVVGLAGDYCVKSTALDAVKAGFRSWLIEDGTKCVVPADWNKTKEELCAAGVVVINANDAVIMRLAAV</sequence>
<evidence type="ECO:0000256" key="7">
    <source>
        <dbReference type="ARBA" id="ARBA00043224"/>
    </source>
</evidence>
<keyword evidence="2" id="KW-0662">Pyridine nucleotide biosynthesis</keyword>
<comment type="caution">
    <text evidence="9">The sequence shown here is derived from an EMBL/GenBank/DDBJ whole genome shotgun (WGS) entry which is preliminary data.</text>
</comment>
<comment type="similarity">
    <text evidence="1">Belongs to the isochorismatase family.</text>
</comment>